<evidence type="ECO:0000313" key="2">
    <source>
        <dbReference type="EMBL" id="MDA0160654.1"/>
    </source>
</evidence>
<accession>A0A9X3MQ74</accession>
<dbReference type="RefSeq" id="WP_270039609.1">
    <property type="nucleotide sequence ID" value="NZ_JAPDOD010000006.1"/>
</dbReference>
<feature type="compositionally biased region" description="Gly residues" evidence="1">
    <location>
        <begin position="881"/>
        <end position="895"/>
    </location>
</feature>
<organism evidence="2 3">
    <name type="scientific">Solirubrobacter ginsenosidimutans</name>
    <dbReference type="NCBI Taxonomy" id="490573"/>
    <lineage>
        <taxon>Bacteria</taxon>
        <taxon>Bacillati</taxon>
        <taxon>Actinomycetota</taxon>
        <taxon>Thermoleophilia</taxon>
        <taxon>Solirubrobacterales</taxon>
        <taxon>Solirubrobacteraceae</taxon>
        <taxon>Solirubrobacter</taxon>
    </lineage>
</organism>
<reference evidence="2" key="1">
    <citation type="submission" date="2022-10" db="EMBL/GenBank/DDBJ databases">
        <title>The WGS of Solirubrobacter ginsenosidimutans DSM 21036.</title>
        <authorList>
            <person name="Jiang Z."/>
        </authorList>
    </citation>
    <scope>NUCLEOTIDE SEQUENCE</scope>
    <source>
        <strain evidence="2">DSM 21036</strain>
    </source>
</reference>
<feature type="region of interest" description="Disordered" evidence="1">
    <location>
        <begin position="859"/>
        <end position="904"/>
    </location>
</feature>
<keyword evidence="3" id="KW-1185">Reference proteome</keyword>
<name>A0A9X3MQ74_9ACTN</name>
<proteinExistence type="predicted"/>
<protein>
    <submittedName>
        <fullName evidence="2">DUF499 domain-containing protein</fullName>
    </submittedName>
</protein>
<dbReference type="InterPro" id="IPR007555">
    <property type="entry name" value="DUF499"/>
</dbReference>
<dbReference type="AlphaFoldDB" id="A0A9X3MQ74"/>
<evidence type="ECO:0000256" key="1">
    <source>
        <dbReference type="SAM" id="MobiDB-lite"/>
    </source>
</evidence>
<dbReference type="Pfam" id="PF04465">
    <property type="entry name" value="DUF499"/>
    <property type="match status" value="1"/>
</dbReference>
<evidence type="ECO:0000313" key="3">
    <source>
        <dbReference type="Proteomes" id="UP001149140"/>
    </source>
</evidence>
<comment type="caution">
    <text evidence="2">The sequence shown here is derived from an EMBL/GenBank/DDBJ whole genome shotgun (WGS) entry which is preliminary data.</text>
</comment>
<dbReference type="Proteomes" id="UP001149140">
    <property type="component" value="Unassembled WGS sequence"/>
</dbReference>
<dbReference type="EMBL" id="JAPDOD010000006">
    <property type="protein sequence ID" value="MDA0160654.1"/>
    <property type="molecule type" value="Genomic_DNA"/>
</dbReference>
<sequence length="981" mass="106139">MMNPTPWWKALKLRREVVAASGQIDDVQMSLFQAVYGTGALRPAYAAADYYGEITHPTDRLVDLLSEIAVRLGAGDDYQKARPVTRLDQGMGGGKSHACIGAYHLAANPAALLGTQLGEGILLRAKQKLGRDLPADLGHPHVIVMPCDNMTPGAPTQEFDGPATSLYERFLWRLFSKDYSLYERYQPYFSDKSRIAEAIRAVNRPVLVIVDEILDYVGNGLDGANRPDLAAQDMAFLRALLDVINDVPHVAMLAVMIASDRDKTSLSTAAAARRDDLNSLLERNGTPATVTEVGDFADILRRRLFDGDPAAEVLAATVARYHPLHSDPVWVKNVWDQVGGQWREQWAAQVAECYPFHPQLMAIAREEWSQVTGFQRVRSTIRIFAATVFAQQQRGLAGGWTPALIGPGDLPLSDSAVREALLGSGLVEDDRTIANYRSLAEREVVNNADTSGSARRQDLERNSLMWGDANPRAAERAATFIFLASVVGTLRPGRGRGASAPEVKAACSVPDLAFTVTDADTVIDDLVGADGMSAVEVVPGQGHNKPARYYLSTRLTHRMLVNDIRRTITETERDAVVAEFARRLSSTGPFRDLMFVAGDSGRTPTEVLATAGLDTAYTTRLVVLDPSQFSLRNGSEQATMHALNVAVGLGKGTEQLPVQWASSAVFAVIDTQRRANARGMAIEFLARQRALEADEVKNDEDLKATGAKEFFQAKEQLEKALRRAYQHVVFLAQPDPEGERKLDQVSLEDEHSSGLDGTIVWKALAERDKVLDAGAFSAKALVHNLRENDYGRTLSDLRASFYSAPRLPLLYGGDRDLQQAIYDAVIAGIVLIVDAGGNSVDVTAPNQVNLASAGLRLAKPKPLPEADTPPAAGEDTPSEETGGGTQPPNGAGAGESGSTAGHTTPAVTEQRLSFSFTQNLLGDDLSSDHLASVFRVLYQALDERQVSYGQATLQLVLSAEVATKVTQELEALGVSATVNPL</sequence>
<gene>
    <name evidence="2" type="ORF">OM076_10290</name>
</gene>